<dbReference type="Pfam" id="PF07690">
    <property type="entry name" value="MFS_1"/>
    <property type="match status" value="2"/>
</dbReference>
<evidence type="ECO:0000256" key="1">
    <source>
        <dbReference type="ARBA" id="ARBA00004141"/>
    </source>
</evidence>
<dbReference type="PROSITE" id="PS00216">
    <property type="entry name" value="SUGAR_TRANSPORT_1"/>
    <property type="match status" value="1"/>
</dbReference>
<comment type="subcellular location">
    <subcellularLocation>
        <location evidence="1">Membrane</location>
        <topology evidence="1">Multi-pass membrane protein</topology>
    </subcellularLocation>
</comment>
<feature type="transmembrane region" description="Helical" evidence="5">
    <location>
        <begin position="367"/>
        <end position="389"/>
    </location>
</feature>
<dbReference type="AlphaFoldDB" id="A0A8S0VYG5"/>
<evidence type="ECO:0000256" key="3">
    <source>
        <dbReference type="ARBA" id="ARBA00022989"/>
    </source>
</evidence>
<evidence type="ECO:0000313" key="8">
    <source>
        <dbReference type="Proteomes" id="UP000467700"/>
    </source>
</evidence>
<keyword evidence="8" id="KW-1185">Reference proteome</keyword>
<feature type="transmembrane region" description="Helical" evidence="5">
    <location>
        <begin position="163"/>
        <end position="184"/>
    </location>
</feature>
<keyword evidence="3 5" id="KW-1133">Transmembrane helix</keyword>
<dbReference type="PANTHER" id="PTHR23501">
    <property type="entry name" value="MAJOR FACILITATOR SUPERFAMILY"/>
    <property type="match status" value="1"/>
</dbReference>
<feature type="transmembrane region" description="Helical" evidence="5">
    <location>
        <begin position="471"/>
        <end position="489"/>
    </location>
</feature>
<organism evidence="7 8">
    <name type="scientific">Cyclocybe aegerita</name>
    <name type="common">Black poplar mushroom</name>
    <name type="synonym">Agrocybe aegerita</name>
    <dbReference type="NCBI Taxonomy" id="1973307"/>
    <lineage>
        <taxon>Eukaryota</taxon>
        <taxon>Fungi</taxon>
        <taxon>Dikarya</taxon>
        <taxon>Basidiomycota</taxon>
        <taxon>Agaricomycotina</taxon>
        <taxon>Agaricomycetes</taxon>
        <taxon>Agaricomycetidae</taxon>
        <taxon>Agaricales</taxon>
        <taxon>Agaricineae</taxon>
        <taxon>Bolbitiaceae</taxon>
        <taxon>Cyclocybe</taxon>
    </lineage>
</organism>
<proteinExistence type="predicted"/>
<dbReference type="InterPro" id="IPR005829">
    <property type="entry name" value="Sugar_transporter_CS"/>
</dbReference>
<dbReference type="GO" id="GO:0005886">
    <property type="term" value="C:plasma membrane"/>
    <property type="evidence" value="ECO:0007669"/>
    <property type="project" value="TreeGrafter"/>
</dbReference>
<dbReference type="GO" id="GO:0022857">
    <property type="term" value="F:transmembrane transporter activity"/>
    <property type="evidence" value="ECO:0007669"/>
    <property type="project" value="InterPro"/>
</dbReference>
<dbReference type="InterPro" id="IPR011701">
    <property type="entry name" value="MFS"/>
</dbReference>
<dbReference type="OrthoDB" id="3437016at2759"/>
<feature type="transmembrane region" description="Helical" evidence="5">
    <location>
        <begin position="233"/>
        <end position="252"/>
    </location>
</feature>
<feature type="transmembrane region" description="Helical" evidence="5">
    <location>
        <begin position="26"/>
        <end position="51"/>
    </location>
</feature>
<keyword evidence="4 5" id="KW-0472">Membrane</keyword>
<dbReference type="EMBL" id="CACVBS010000057">
    <property type="protein sequence ID" value="CAA7266894.1"/>
    <property type="molecule type" value="Genomic_DNA"/>
</dbReference>
<dbReference type="InterPro" id="IPR036259">
    <property type="entry name" value="MFS_trans_sf"/>
</dbReference>
<feature type="transmembrane region" description="Helical" evidence="5">
    <location>
        <begin position="94"/>
        <end position="120"/>
    </location>
</feature>
<dbReference type="PANTHER" id="PTHR23501:SF102">
    <property type="entry name" value="DRUG TRANSPORTER, PUTATIVE (AFU_ORTHOLOGUE AFUA_3G08530)-RELATED"/>
    <property type="match status" value="1"/>
</dbReference>
<feature type="transmembrane region" description="Helical" evidence="5">
    <location>
        <begin position="196"/>
        <end position="221"/>
    </location>
</feature>
<dbReference type="SUPFAM" id="SSF103473">
    <property type="entry name" value="MFS general substrate transporter"/>
    <property type="match status" value="1"/>
</dbReference>
<sequence length="545" mass="59479">MSADEPPNSIKTGQSKPQQPHRGWRFWLIFLALCLCTIVAALDMGSMATALPVIAHELGGTQSFVWVLSVYPLASAAIIPLSGRLAEVFGRRHIILFSLFVFAVGSLVCAVAHTMAMLIIGRAIQGIGSGIIQTLTTILSNWNVGWVGPFVGGAIVEKTTWRWLFYINLPICSLAFTVVFIFFHMKRPGRQSFKQYIVAMDLIGNAMIILSTTSCILALTWGGVQHPWVSAQVLAPLFIGILALVLSIVYEIRFASHPTIPFQLLANRTSLSGYFGSFVHGFVITCVTFYLPVYFQAAKALPPLLSGLYVFPTVIVISPSAVVQGLFIAKFGHYRNINLIGWSMMLLGIGLLSLLKPLTPIGVSVPFQIIASIGFGFLFATTFAVLAPLDVTLNAAALAFLTFIRTLPQPWGATIGATIIQNDLKKHLPPVFVKQFTSDSDLTYVAIPTIPRLDQSLRTQVEDAYARSLRLLWLVMLGLCAVGFLSVFAQEEIPLHTQQDSKWGMKDLPKQSAEISKAVGTLFEKVEENVSVEEPAPPPTTTGDV</sequence>
<dbReference type="Proteomes" id="UP000467700">
    <property type="component" value="Unassembled WGS sequence"/>
</dbReference>
<feature type="domain" description="Major facilitator superfamily (MFS) profile" evidence="6">
    <location>
        <begin position="29"/>
        <end position="495"/>
    </location>
</feature>
<comment type="caution">
    <text evidence="7">The sequence shown here is derived from an EMBL/GenBank/DDBJ whole genome shotgun (WGS) entry which is preliminary data.</text>
</comment>
<feature type="transmembrane region" description="Helical" evidence="5">
    <location>
        <begin position="307"/>
        <end position="329"/>
    </location>
</feature>
<dbReference type="InterPro" id="IPR020846">
    <property type="entry name" value="MFS_dom"/>
</dbReference>
<evidence type="ECO:0000256" key="2">
    <source>
        <dbReference type="ARBA" id="ARBA00022692"/>
    </source>
</evidence>
<gene>
    <name evidence="7" type="ORF">AAE3_LOCUS9162</name>
</gene>
<evidence type="ECO:0000256" key="5">
    <source>
        <dbReference type="SAM" id="Phobius"/>
    </source>
</evidence>
<feature type="transmembrane region" description="Helical" evidence="5">
    <location>
        <begin position="336"/>
        <end position="355"/>
    </location>
</feature>
<protein>
    <recommendedName>
        <fullName evidence="6">Major facilitator superfamily (MFS) profile domain-containing protein</fullName>
    </recommendedName>
</protein>
<accession>A0A8S0VYG5</accession>
<reference evidence="7 8" key="1">
    <citation type="submission" date="2020-01" db="EMBL/GenBank/DDBJ databases">
        <authorList>
            <person name="Gupta K D."/>
        </authorList>
    </citation>
    <scope>NUCLEOTIDE SEQUENCE [LARGE SCALE GENOMIC DNA]</scope>
</reference>
<evidence type="ECO:0000313" key="7">
    <source>
        <dbReference type="EMBL" id="CAA7266894.1"/>
    </source>
</evidence>
<dbReference type="Gene3D" id="1.20.1250.20">
    <property type="entry name" value="MFS general substrate transporter like domains"/>
    <property type="match status" value="1"/>
</dbReference>
<name>A0A8S0VYG5_CYCAE</name>
<dbReference type="PROSITE" id="PS50850">
    <property type="entry name" value="MFS"/>
    <property type="match status" value="1"/>
</dbReference>
<keyword evidence="2 5" id="KW-0812">Transmembrane</keyword>
<evidence type="ECO:0000259" key="6">
    <source>
        <dbReference type="PROSITE" id="PS50850"/>
    </source>
</evidence>
<feature type="transmembrane region" description="Helical" evidence="5">
    <location>
        <begin position="273"/>
        <end position="295"/>
    </location>
</feature>
<feature type="transmembrane region" description="Helical" evidence="5">
    <location>
        <begin position="63"/>
        <end position="82"/>
    </location>
</feature>
<evidence type="ECO:0000256" key="4">
    <source>
        <dbReference type="ARBA" id="ARBA00023136"/>
    </source>
</evidence>